<evidence type="ECO:0000313" key="3">
    <source>
        <dbReference type="EMBL" id="GCB94712.1"/>
    </source>
</evidence>
<evidence type="ECO:0000313" key="4">
    <source>
        <dbReference type="Proteomes" id="UP000288351"/>
    </source>
</evidence>
<feature type="domain" description="DNA-binding phage zinc finger" evidence="2">
    <location>
        <begin position="233"/>
        <end position="284"/>
    </location>
</feature>
<gene>
    <name evidence="3" type="ORF">SALB_07513</name>
</gene>
<feature type="compositionally biased region" description="Acidic residues" evidence="1">
    <location>
        <begin position="284"/>
        <end position="296"/>
    </location>
</feature>
<feature type="domain" description="DNA-binding phage zinc finger" evidence="2">
    <location>
        <begin position="119"/>
        <end position="167"/>
    </location>
</feature>
<dbReference type="Proteomes" id="UP000288351">
    <property type="component" value="Unassembled WGS sequence"/>
</dbReference>
<dbReference type="Pfam" id="PF24623">
    <property type="entry name" value="Phage_zn_bind_8"/>
    <property type="match status" value="2"/>
</dbReference>
<sequence>MTANESCTDATSTCACTRPAFMVEVDGFLYEAVPVSADNMPRCAHCAAPYQGSWRFGQAVHLDDPRVCGQPKKNGLPCQWDITREPCRAHLSPQEREQQRAREAAEAERRKVEEQRRQRANAERRENLIEILSVACPHCGAAAAALCRSPKNVPVRPLHQARRALAGILWPKEFVLEEYSFHSSRKVPDPPLDGDPREILDHPLPDKTAQAEPRYAREQQEAAEQKLRRARRELWLASAPRKDAVSARTCPACGAAPHTPCTPDGRRRGRQPHVERVDAAMEADTTDTDLTEEYTA</sequence>
<feature type="region of interest" description="Disordered" evidence="1">
    <location>
        <begin position="240"/>
        <end position="296"/>
    </location>
</feature>
<reference evidence="3 4" key="1">
    <citation type="journal article" date="2019" name="Microbiol. Resour. Announc.">
        <title>Draft Genome Sequence of the Most Traditional epsilon-Poly-l-Lysine Producer, Streptomyces albulus NBRC14147.</title>
        <authorList>
            <person name="Yamanaka K."/>
            <person name="Hamano Y."/>
        </authorList>
    </citation>
    <scope>NUCLEOTIDE SEQUENCE [LARGE SCALE GENOMIC DNA]</scope>
    <source>
        <strain evidence="3 4">NBRC 14147</strain>
    </source>
</reference>
<dbReference type="EMBL" id="BHXC01000007">
    <property type="protein sequence ID" value="GCB94712.1"/>
    <property type="molecule type" value="Genomic_DNA"/>
</dbReference>
<accession>A0A401RAQ3</accession>
<feature type="region of interest" description="Disordered" evidence="1">
    <location>
        <begin position="89"/>
        <end position="121"/>
    </location>
</feature>
<protein>
    <recommendedName>
        <fullName evidence="2">DNA-binding phage zinc finger domain-containing protein</fullName>
    </recommendedName>
</protein>
<dbReference type="AlphaFoldDB" id="A0A401RAQ3"/>
<comment type="caution">
    <text evidence="3">The sequence shown here is derived from an EMBL/GenBank/DDBJ whole genome shotgun (WGS) entry which is preliminary data.</text>
</comment>
<dbReference type="RefSeq" id="WP_078486600.1">
    <property type="nucleotide sequence ID" value="NZ_BHXC01000007.1"/>
</dbReference>
<proteinExistence type="predicted"/>
<dbReference type="InterPro" id="IPR056911">
    <property type="entry name" value="Phage_Znf_bind_put"/>
</dbReference>
<name>A0A401RAQ3_STRNR</name>
<organism evidence="3 4">
    <name type="scientific">Streptomyces noursei</name>
    <name type="common">Streptomyces albulus</name>
    <dbReference type="NCBI Taxonomy" id="1971"/>
    <lineage>
        <taxon>Bacteria</taxon>
        <taxon>Bacillati</taxon>
        <taxon>Actinomycetota</taxon>
        <taxon>Actinomycetes</taxon>
        <taxon>Kitasatosporales</taxon>
        <taxon>Streptomycetaceae</taxon>
        <taxon>Streptomyces</taxon>
    </lineage>
</organism>
<evidence type="ECO:0000259" key="2">
    <source>
        <dbReference type="Pfam" id="PF24623"/>
    </source>
</evidence>
<evidence type="ECO:0000256" key="1">
    <source>
        <dbReference type="SAM" id="MobiDB-lite"/>
    </source>
</evidence>